<dbReference type="PANTHER" id="PTHR33385:SF13">
    <property type="entry name" value="PROTEIN XRI1"/>
    <property type="match status" value="1"/>
</dbReference>
<dbReference type="STRING" id="3914.A0A0L9UW47"/>
<organism evidence="1 2">
    <name type="scientific">Phaseolus angularis</name>
    <name type="common">Azuki bean</name>
    <name type="synonym">Vigna angularis</name>
    <dbReference type="NCBI Taxonomy" id="3914"/>
    <lineage>
        <taxon>Eukaryota</taxon>
        <taxon>Viridiplantae</taxon>
        <taxon>Streptophyta</taxon>
        <taxon>Embryophyta</taxon>
        <taxon>Tracheophyta</taxon>
        <taxon>Spermatophyta</taxon>
        <taxon>Magnoliopsida</taxon>
        <taxon>eudicotyledons</taxon>
        <taxon>Gunneridae</taxon>
        <taxon>Pentapetalae</taxon>
        <taxon>rosids</taxon>
        <taxon>fabids</taxon>
        <taxon>Fabales</taxon>
        <taxon>Fabaceae</taxon>
        <taxon>Papilionoideae</taxon>
        <taxon>50 kb inversion clade</taxon>
        <taxon>NPAAA clade</taxon>
        <taxon>indigoferoid/millettioid clade</taxon>
        <taxon>Phaseoleae</taxon>
        <taxon>Vigna</taxon>
    </lineage>
</organism>
<evidence type="ECO:0000313" key="1">
    <source>
        <dbReference type="EMBL" id="KOM47080.1"/>
    </source>
</evidence>
<dbReference type="EMBL" id="CM003377">
    <property type="protein sequence ID" value="KOM47080.1"/>
    <property type="molecule type" value="Genomic_DNA"/>
</dbReference>
<dbReference type="InterPro" id="IPR039933">
    <property type="entry name" value="XRI1"/>
</dbReference>
<dbReference type="Proteomes" id="UP000053144">
    <property type="component" value="Chromosome 7"/>
</dbReference>
<dbReference type="Gramene" id="KOM47080">
    <property type="protein sequence ID" value="KOM47080"/>
    <property type="gene ID" value="LR48_Vigan07g078400"/>
</dbReference>
<dbReference type="AlphaFoldDB" id="A0A0L9UW47"/>
<protein>
    <recommendedName>
        <fullName evidence="3">Protein XRI1</fullName>
    </recommendedName>
</protein>
<name>A0A0L9UW47_PHAAN</name>
<gene>
    <name evidence="1" type="ORF">LR48_Vigan07g078400</name>
</gene>
<evidence type="ECO:0000313" key="2">
    <source>
        <dbReference type="Proteomes" id="UP000053144"/>
    </source>
</evidence>
<proteinExistence type="predicted"/>
<dbReference type="PANTHER" id="PTHR33385">
    <property type="entry name" value="PROTEIN XRI1"/>
    <property type="match status" value="1"/>
</dbReference>
<dbReference type="OMA" id="INHRILM"/>
<accession>A0A0L9UW47</accession>
<reference evidence="2" key="1">
    <citation type="journal article" date="2015" name="Proc. Natl. Acad. Sci. U.S.A.">
        <title>Genome sequencing of adzuki bean (Vigna angularis) provides insight into high starch and low fat accumulation and domestication.</title>
        <authorList>
            <person name="Yang K."/>
            <person name="Tian Z."/>
            <person name="Chen C."/>
            <person name="Luo L."/>
            <person name="Zhao B."/>
            <person name="Wang Z."/>
            <person name="Yu L."/>
            <person name="Li Y."/>
            <person name="Sun Y."/>
            <person name="Li W."/>
            <person name="Chen Y."/>
            <person name="Li Y."/>
            <person name="Zhang Y."/>
            <person name="Ai D."/>
            <person name="Zhao J."/>
            <person name="Shang C."/>
            <person name="Ma Y."/>
            <person name="Wu B."/>
            <person name="Wang M."/>
            <person name="Gao L."/>
            <person name="Sun D."/>
            <person name="Zhang P."/>
            <person name="Guo F."/>
            <person name="Wang W."/>
            <person name="Li Y."/>
            <person name="Wang J."/>
            <person name="Varshney R.K."/>
            <person name="Wang J."/>
            <person name="Ling H.Q."/>
            <person name="Wan P."/>
        </authorList>
    </citation>
    <scope>NUCLEOTIDE SEQUENCE</scope>
    <source>
        <strain evidence="2">cv. Jingnong 6</strain>
    </source>
</reference>
<dbReference type="GO" id="GO:0007140">
    <property type="term" value="P:male meiotic nuclear division"/>
    <property type="evidence" value="ECO:0007669"/>
    <property type="project" value="InterPro"/>
</dbReference>
<dbReference type="GO" id="GO:0007143">
    <property type="term" value="P:female meiotic nuclear division"/>
    <property type="evidence" value="ECO:0007669"/>
    <property type="project" value="InterPro"/>
</dbReference>
<evidence type="ECO:0008006" key="3">
    <source>
        <dbReference type="Google" id="ProtNLM"/>
    </source>
</evidence>
<sequence length="221" mass="24011">MSHSHLNNWFSDCSSSMELEIGATDADQTLALFVFYVTMVLSTPEPWFQSDTSSGYLQDAIAGKSIRCKDQNLPSCHQKVEQFPIFSTAVPPLHDCGFTNKKRSISTSLSSTTLGDAHEAAIKQDPVQNSYASGQRKKIAYPFKLVKCGGIGGETTLKDINFQILTTPSTSKPIPHPVADSVTLPCKLVKGSFGLSGKTVTSLTRIHTRGRGSITIIRTKD</sequence>